<dbReference type="InterPro" id="IPR055533">
    <property type="entry name" value="DUF7109"/>
</dbReference>
<evidence type="ECO:0008006" key="4">
    <source>
        <dbReference type="Google" id="ProtNLM"/>
    </source>
</evidence>
<sequence>MTDRAGPGTDAEGATTAEVPFDGDDLAGVVDLFGALAPAELERALDELAFKRGDDLDADAVAAAVDAAVASYALVRYDPGADGAAGEGTTDGNRDADALLAPGPAAFPTLPPNAEDLPHILDVSTRDVDREAAATALAERLRRDASRAVDEGDAARMRRLLDVTYDVAVWSDAVAVDDVRERLDAALDEG</sequence>
<dbReference type="Proteomes" id="UP001570511">
    <property type="component" value="Unassembled WGS sequence"/>
</dbReference>
<gene>
    <name evidence="2" type="ORF">OS889_05295</name>
</gene>
<dbReference type="Pfam" id="PF23421">
    <property type="entry name" value="DUF7109"/>
    <property type="match status" value="1"/>
</dbReference>
<dbReference type="EMBL" id="JBGNYA010000001">
    <property type="protein sequence ID" value="MFA1610418.1"/>
    <property type="molecule type" value="Genomic_DNA"/>
</dbReference>
<evidence type="ECO:0000313" key="3">
    <source>
        <dbReference type="Proteomes" id="UP001570511"/>
    </source>
</evidence>
<reference evidence="2 3" key="1">
    <citation type="submission" date="2024-08" db="EMBL/GenBank/DDBJ databases">
        <title>Halobellus sp. MBLA0158 whole genome sequence.</title>
        <authorList>
            <person name="Hwang C.Y."/>
            <person name="Cho E.-S."/>
            <person name="Seo M.-J."/>
        </authorList>
    </citation>
    <scope>NUCLEOTIDE SEQUENCE [LARGE SCALE GENOMIC DNA]</scope>
    <source>
        <strain evidence="2 3">MBLA0158</strain>
    </source>
</reference>
<keyword evidence="3" id="KW-1185">Reference proteome</keyword>
<dbReference type="AlphaFoldDB" id="A0ABD5MD50"/>
<feature type="region of interest" description="Disordered" evidence="1">
    <location>
        <begin position="1"/>
        <end position="20"/>
    </location>
</feature>
<comment type="caution">
    <text evidence="2">The sequence shown here is derived from an EMBL/GenBank/DDBJ whole genome shotgun (WGS) entry which is preliminary data.</text>
</comment>
<accession>A0ABD5MD50</accession>
<dbReference type="RefSeq" id="WP_372387943.1">
    <property type="nucleotide sequence ID" value="NZ_JBGNYA010000001.1"/>
</dbReference>
<evidence type="ECO:0000313" key="2">
    <source>
        <dbReference type="EMBL" id="MFA1610418.1"/>
    </source>
</evidence>
<name>A0ABD5MD50_9EURY</name>
<evidence type="ECO:0000256" key="1">
    <source>
        <dbReference type="SAM" id="MobiDB-lite"/>
    </source>
</evidence>
<protein>
    <recommendedName>
        <fullName evidence="4">DUF2240 family protein</fullName>
    </recommendedName>
</protein>
<proteinExistence type="predicted"/>
<organism evidence="2 3">
    <name type="scientific">Halobellus rubicundus</name>
    <dbReference type="NCBI Taxonomy" id="2996466"/>
    <lineage>
        <taxon>Archaea</taxon>
        <taxon>Methanobacteriati</taxon>
        <taxon>Methanobacteriota</taxon>
        <taxon>Stenosarchaea group</taxon>
        <taxon>Halobacteria</taxon>
        <taxon>Halobacteriales</taxon>
        <taxon>Haloferacaceae</taxon>
        <taxon>Halobellus</taxon>
    </lineage>
</organism>